<evidence type="ECO:0000313" key="3">
    <source>
        <dbReference type="EMBL" id="NMG75417.1"/>
    </source>
</evidence>
<dbReference type="InterPro" id="IPR029479">
    <property type="entry name" value="Nitroreductase"/>
</dbReference>
<dbReference type="Gene3D" id="3.40.109.10">
    <property type="entry name" value="NADH Oxidase"/>
    <property type="match status" value="2"/>
</dbReference>
<feature type="domain" description="Nitroreductase" evidence="2">
    <location>
        <begin position="96"/>
        <end position="218"/>
    </location>
</feature>
<dbReference type="EMBL" id="WTVQ01000017">
    <property type="protein sequence ID" value="NMG75417.1"/>
    <property type="molecule type" value="Genomic_DNA"/>
</dbReference>
<feature type="compositionally biased region" description="Basic and acidic residues" evidence="1">
    <location>
        <begin position="1"/>
        <end position="16"/>
    </location>
</feature>
<dbReference type="Pfam" id="PF00881">
    <property type="entry name" value="Nitroreductase"/>
    <property type="match status" value="1"/>
</dbReference>
<gene>
    <name evidence="3" type="ORF">GPA25_11680</name>
</gene>
<organism evidence="3 4">
    <name type="scientific">Aromatoleum diolicum</name>
    <dbReference type="NCBI Taxonomy" id="75796"/>
    <lineage>
        <taxon>Bacteria</taxon>
        <taxon>Pseudomonadati</taxon>
        <taxon>Pseudomonadota</taxon>
        <taxon>Betaproteobacteria</taxon>
        <taxon>Rhodocyclales</taxon>
        <taxon>Rhodocyclaceae</taxon>
        <taxon>Aromatoleum</taxon>
    </lineage>
</organism>
<protein>
    <submittedName>
        <fullName evidence="3">Nitroreductase</fullName>
    </submittedName>
</protein>
<reference evidence="3 4" key="1">
    <citation type="submission" date="2019-12" db="EMBL/GenBank/DDBJ databases">
        <title>Comparative genomics gives insights into the taxonomy of the Azoarcus-Aromatoleum group and reveals separate origins of nif in the plant-associated Azoarcus and non-plant-associated Aromatoleum sub-groups.</title>
        <authorList>
            <person name="Lafos M."/>
            <person name="Maluk M."/>
            <person name="Batista M."/>
            <person name="Junghare M."/>
            <person name="Carmona M."/>
            <person name="Faoro H."/>
            <person name="Cruz L.M."/>
            <person name="Battistoni F."/>
            <person name="De Souza E."/>
            <person name="Pedrosa F."/>
            <person name="Chen W.-M."/>
            <person name="Poole P.S."/>
            <person name="Dixon R.A."/>
            <person name="James E.K."/>
        </authorList>
    </citation>
    <scope>NUCLEOTIDE SEQUENCE [LARGE SCALE GENOMIC DNA]</scope>
    <source>
        <strain evidence="3 4">22Lin</strain>
    </source>
</reference>
<evidence type="ECO:0000256" key="1">
    <source>
        <dbReference type="SAM" id="MobiDB-lite"/>
    </source>
</evidence>
<keyword evidence="4" id="KW-1185">Reference proteome</keyword>
<accession>A0ABX1QD44</accession>
<dbReference type="CDD" id="cd02142">
    <property type="entry name" value="McbC_SagB-like_oxidoreductase"/>
    <property type="match status" value="2"/>
</dbReference>
<dbReference type="InterPro" id="IPR000415">
    <property type="entry name" value="Nitroreductase-like"/>
</dbReference>
<sequence length="527" mass="57317">MTIRAYHETSKHRPERYAPGPGRLDWANQPDPWRSYAGAPQVALPLAADGLATRYNDVRRGSLPAPAPLDREHVGLLFELSLALSAWKEFGGSRWALRCNPSSGNLHPTEGYLIAPALPGVAAGVYHYLSRKHVLEQRAQAGDDWDAAFRGPAVLVALSSIHWREAWKYGMRAYRYCQHDCGHAIAAVSLAAAALGWSARVLDAVGDDDIARLAGLDREADFGTAEREAPDVLMLLGAAQVTVDVDALVALSGHCTWQGAANRLSTSHVDWHDIDAVHAAAHKPRITAEVVPATPALPPPAQPALELVVATLVRQRRSAVAFDGVTGMSADAFFAMLDTLLPRPGVPPWSAWATRPQVHLALFVHRVTGLDAGLYVFLRDATALDELRAALREDWAWHKVGPPHLPLYLLIPYDLRAAAQHICCHQEIAADSCFALGMLGRFGLALREPWRYPALFRECGMIGQVLYLEAEAAGLRGTGIGCYFDDAMHTLLGLAGSEWQSLYHFTVGGPIEDVRLSSLPPYPVAGR</sequence>
<dbReference type="RefSeq" id="WP_169260566.1">
    <property type="nucleotide sequence ID" value="NZ_WTVQ01000017.1"/>
</dbReference>
<evidence type="ECO:0000259" key="2">
    <source>
        <dbReference type="Pfam" id="PF00881"/>
    </source>
</evidence>
<comment type="caution">
    <text evidence="3">The sequence shown here is derived from an EMBL/GenBank/DDBJ whole genome shotgun (WGS) entry which is preliminary data.</text>
</comment>
<dbReference type="Proteomes" id="UP000648984">
    <property type="component" value="Unassembled WGS sequence"/>
</dbReference>
<dbReference type="SUPFAM" id="SSF55469">
    <property type="entry name" value="FMN-dependent nitroreductase-like"/>
    <property type="match status" value="2"/>
</dbReference>
<dbReference type="PANTHER" id="PTHR42741:SF3">
    <property type="entry name" value="NITROREDUCTASE FAMILY PROTEIN"/>
    <property type="match status" value="1"/>
</dbReference>
<dbReference type="PANTHER" id="PTHR42741">
    <property type="entry name" value="NITROREDUCTASE FAMILY PROTEIN"/>
    <property type="match status" value="1"/>
</dbReference>
<name>A0ABX1QD44_9RHOO</name>
<proteinExistence type="predicted"/>
<feature type="region of interest" description="Disordered" evidence="1">
    <location>
        <begin position="1"/>
        <end position="24"/>
    </location>
</feature>
<evidence type="ECO:0000313" key="4">
    <source>
        <dbReference type="Proteomes" id="UP000648984"/>
    </source>
</evidence>